<dbReference type="OrthoDB" id="9792626at2"/>
<gene>
    <name evidence="2" type="ORF">QI30_10715</name>
</gene>
<evidence type="ECO:0000259" key="1">
    <source>
        <dbReference type="PROSITE" id="PS51819"/>
    </source>
</evidence>
<dbReference type="InterPro" id="IPR037523">
    <property type="entry name" value="VOC_core"/>
</dbReference>
<dbReference type="InterPro" id="IPR004360">
    <property type="entry name" value="Glyas_Fos-R_dOase_dom"/>
</dbReference>
<dbReference type="PANTHER" id="PTHR43279:SF1">
    <property type="entry name" value="CATECHOL-2,3-DIOXYGENASE"/>
    <property type="match status" value="1"/>
</dbReference>
<evidence type="ECO:0000313" key="2">
    <source>
        <dbReference type="EMBL" id="RUS55402.1"/>
    </source>
</evidence>
<feature type="domain" description="VOC" evidence="1">
    <location>
        <begin position="11"/>
        <end position="150"/>
    </location>
</feature>
<dbReference type="EMBL" id="JTFC01000031">
    <property type="protein sequence ID" value="RUS55402.1"/>
    <property type="molecule type" value="Genomic_DNA"/>
</dbReference>
<proteinExistence type="predicted"/>
<dbReference type="InterPro" id="IPR029068">
    <property type="entry name" value="Glyas_Bleomycin-R_OHBP_Dase"/>
</dbReference>
<dbReference type="SUPFAM" id="SSF54593">
    <property type="entry name" value="Glyoxalase/Bleomycin resistance protein/Dihydroxybiphenyl dioxygenase"/>
    <property type="match status" value="1"/>
</dbReference>
<dbReference type="AlphaFoldDB" id="A0A433RTC0"/>
<dbReference type="Pfam" id="PF00903">
    <property type="entry name" value="Glyoxalase"/>
    <property type="match status" value="1"/>
</dbReference>
<dbReference type="RefSeq" id="WP_126990791.1">
    <property type="nucleotide sequence ID" value="NZ_JTFC01000031.1"/>
</dbReference>
<protein>
    <submittedName>
        <fullName evidence="2">Glyoxalase</fullName>
    </submittedName>
</protein>
<sequence>MTTFEIDSNLKIDNVVLKVIDLERQTAFYEQVVGLYVVKKSATTASFSAAKGAPAFFTLQKTAEKLQPALSTGLFHTAFLLPTRAAFATKFFEILRNKETVDSPREQENRFPHFERIIPIAKLDSASDHGYSEAFYLSDIEGNGIEIYADRPREEWATRPGGSNPLDFKELAQLADFDTDGKLPADTIIGHVHLRVNQLAETLAFYHDVLGFEKQEVYDDVFFVGAGGYHHHIAGNTWSGDNPAQPLERHNGLKEVHIKLSSSEAYEALKNHVKQQIPFQDLDDTFIVTDPSGNRIVIKQ</sequence>
<dbReference type="PROSITE" id="PS51819">
    <property type="entry name" value="VOC"/>
    <property type="match status" value="2"/>
</dbReference>
<evidence type="ECO:0000313" key="3">
    <source>
        <dbReference type="Proteomes" id="UP000288623"/>
    </source>
</evidence>
<name>A0A433RTC0_9BACL</name>
<keyword evidence="3" id="KW-1185">Reference proteome</keyword>
<dbReference type="Proteomes" id="UP000288623">
    <property type="component" value="Unassembled WGS sequence"/>
</dbReference>
<feature type="domain" description="VOC" evidence="1">
    <location>
        <begin position="188"/>
        <end position="300"/>
    </location>
</feature>
<dbReference type="PANTHER" id="PTHR43279">
    <property type="entry name" value="CATECHOL-2,3-DIOXYGENASE"/>
    <property type="match status" value="1"/>
</dbReference>
<reference evidence="2 3" key="1">
    <citation type="submission" date="2014-11" db="EMBL/GenBank/DDBJ databases">
        <title>Genome sequence and analysis of novel Kurthia sp.</title>
        <authorList>
            <person name="Lawson J.N."/>
            <person name="Gonzalez J.E."/>
            <person name="Rinauldi L."/>
            <person name="Xuan Z."/>
            <person name="Firman A."/>
            <person name="Shaddox L."/>
            <person name="Trudeau A."/>
            <person name="Shah S."/>
            <person name="Reiman D."/>
        </authorList>
    </citation>
    <scope>NUCLEOTIDE SEQUENCE [LARGE SCALE GENOMIC DNA]</scope>
    <source>
        <strain evidence="2 3">3B1D</strain>
    </source>
</reference>
<dbReference type="Gene3D" id="3.10.180.10">
    <property type="entry name" value="2,3-Dihydroxybiphenyl 1,2-Dioxygenase, domain 1"/>
    <property type="match status" value="2"/>
</dbReference>
<organism evidence="2 3">
    <name type="scientific">Candidatus Kurthia intestinigallinarum</name>
    <dbReference type="NCBI Taxonomy" id="1562256"/>
    <lineage>
        <taxon>Bacteria</taxon>
        <taxon>Bacillati</taxon>
        <taxon>Bacillota</taxon>
        <taxon>Bacilli</taxon>
        <taxon>Bacillales</taxon>
        <taxon>Caryophanaceae</taxon>
        <taxon>Kurthia</taxon>
    </lineage>
</organism>
<comment type="caution">
    <text evidence="2">The sequence shown here is derived from an EMBL/GenBank/DDBJ whole genome shotgun (WGS) entry which is preliminary data.</text>
</comment>
<accession>A0A433RTC0</accession>